<keyword evidence="4" id="KW-1185">Reference proteome</keyword>
<dbReference type="Proteomes" id="UP000714420">
    <property type="component" value="Unassembled WGS sequence"/>
</dbReference>
<dbReference type="EMBL" id="JABKKF010000002">
    <property type="protein sequence ID" value="NPD91425.1"/>
    <property type="molecule type" value="Genomic_DNA"/>
</dbReference>
<evidence type="ECO:0000313" key="3">
    <source>
        <dbReference type="EMBL" id="NPD91425.1"/>
    </source>
</evidence>
<keyword evidence="1" id="KW-0175">Coiled coil</keyword>
<dbReference type="PANTHER" id="PTHR47642">
    <property type="entry name" value="ATP-DEPENDENT DNA HELICASE"/>
    <property type="match status" value="1"/>
</dbReference>
<proteinExistence type="predicted"/>
<dbReference type="Gene3D" id="3.40.50.300">
    <property type="entry name" value="P-loop containing nucleotide triphosphate hydrolases"/>
    <property type="match status" value="1"/>
</dbReference>
<evidence type="ECO:0000259" key="2">
    <source>
        <dbReference type="Pfam" id="PF05970"/>
    </source>
</evidence>
<name>A0ABX2AKX7_9BACT</name>
<dbReference type="PANTHER" id="PTHR47642:SF7">
    <property type="entry name" value="ATP-DEPENDENT DNA HELICASE PIF1"/>
    <property type="match status" value="1"/>
</dbReference>
<dbReference type="InterPro" id="IPR051055">
    <property type="entry name" value="PIF1_helicase"/>
</dbReference>
<dbReference type="Gene3D" id="2.30.30.940">
    <property type="match status" value="1"/>
</dbReference>
<accession>A0ABX2AKX7</accession>
<feature type="coiled-coil region" evidence="1">
    <location>
        <begin position="494"/>
        <end position="528"/>
    </location>
</feature>
<reference evidence="3 4" key="1">
    <citation type="submission" date="2020-05" db="EMBL/GenBank/DDBJ databases">
        <title>Distinct polysaccharide utilization as determinants for interspecies competition between intestinal Prevotella spp.</title>
        <authorList>
            <person name="Galvez E.J.C."/>
            <person name="Iljazovic A."/>
            <person name="Strowig T."/>
        </authorList>
    </citation>
    <scope>NUCLEOTIDE SEQUENCE [LARGE SCALE GENOMIC DNA]</scope>
    <source>
        <strain evidence="3 4">PMUR</strain>
    </source>
</reference>
<dbReference type="CDD" id="cd18809">
    <property type="entry name" value="SF1_C_RecD"/>
    <property type="match status" value="1"/>
</dbReference>
<evidence type="ECO:0000313" key="4">
    <source>
        <dbReference type="Proteomes" id="UP000714420"/>
    </source>
</evidence>
<sequence>MELDTDNKEWQEALNIIEFTRNSLFLTGKAGTGKSTFLRYVAKNVKKAHVVLAPTGIAAINAGGSTLHSFFRLPFHPLLPNDSRYSPRNIRKTLKYTGEHIKILKKTELIIIDEISMVRADIIDFIDKVLRIYCHNMRVPFGGKQILFVGDVYQLEPVVKEDDRKLLQPFYASAYFFSAKVFQEMQLVSIELQKVYRQNDRQFIGILDRIRINSQTSNDLKILNSRVGTVFQAKDNDLAITLASRRDTVDHINSQKLSELDGKETVFHGVIKNDFPLTSLPSPMELNVKLGAQVIFVKNDKDKRWVNGTLGVISNIDESAGIITVITEDGNEYDVEREIWENLKYTFNEKEQKIEEEQLGIYCQFPIRLAWAITVHKSQGLTFRKVNIDLSGGAFAGGQTYVALSRCTSLEGISLNAPVRERDIFIRSKVVRFAAMYNNRQIIKEAIHRSKADQEYYDAVKAFDNKDFDGFINSFFKAIHSKYVIEQPAAKRLIRMKLGVINRLQNEIDSLKSEINRKESYLKELAAEYLILGQECENEHMDEAAKANYRKALKLYPDAYEAKRRLSRLEKD</sequence>
<protein>
    <submittedName>
        <fullName evidence="3">AAA family ATPase</fullName>
    </submittedName>
</protein>
<dbReference type="InterPro" id="IPR010285">
    <property type="entry name" value="DNA_helicase_pif1-like_DEAD"/>
</dbReference>
<dbReference type="SUPFAM" id="SSF52540">
    <property type="entry name" value="P-loop containing nucleoside triphosphate hydrolases"/>
    <property type="match status" value="2"/>
</dbReference>
<feature type="domain" description="DNA helicase Pif1-like DEAD-box helicase" evidence="2">
    <location>
        <begin position="18"/>
        <end position="201"/>
    </location>
</feature>
<dbReference type="RefSeq" id="WP_172273896.1">
    <property type="nucleotide sequence ID" value="NZ_CASGMU010000002.1"/>
</dbReference>
<dbReference type="Pfam" id="PF05970">
    <property type="entry name" value="PIF1"/>
    <property type="match status" value="1"/>
</dbReference>
<evidence type="ECO:0000256" key="1">
    <source>
        <dbReference type="SAM" id="Coils"/>
    </source>
</evidence>
<gene>
    <name evidence="3" type="ORF">HPS56_03500</name>
</gene>
<dbReference type="InterPro" id="IPR027417">
    <property type="entry name" value="P-loop_NTPase"/>
</dbReference>
<comment type="caution">
    <text evidence="3">The sequence shown here is derived from an EMBL/GenBank/DDBJ whole genome shotgun (WGS) entry which is preliminary data.</text>
</comment>
<organism evidence="3 4">
    <name type="scientific">Xylanibacter muris</name>
    <dbReference type="NCBI Taxonomy" id="2736290"/>
    <lineage>
        <taxon>Bacteria</taxon>
        <taxon>Pseudomonadati</taxon>
        <taxon>Bacteroidota</taxon>
        <taxon>Bacteroidia</taxon>
        <taxon>Bacteroidales</taxon>
        <taxon>Prevotellaceae</taxon>
        <taxon>Xylanibacter</taxon>
    </lineage>
</organism>